<organism evidence="1 2">
    <name type="scientific">Hydrogeniiclostridium mannosilyticum</name>
    <dbReference type="NCBI Taxonomy" id="2764322"/>
    <lineage>
        <taxon>Bacteria</taxon>
        <taxon>Bacillati</taxon>
        <taxon>Bacillota</taxon>
        <taxon>Clostridia</taxon>
        <taxon>Eubacteriales</taxon>
        <taxon>Acutalibacteraceae</taxon>
        <taxon>Hydrogeniiclostridium</taxon>
    </lineage>
</organism>
<name>A0A328UCU6_9FIRM</name>
<proteinExistence type="predicted"/>
<dbReference type="Proteomes" id="UP000249377">
    <property type="component" value="Unassembled WGS sequence"/>
</dbReference>
<gene>
    <name evidence="1" type="ORF">DPQ25_09700</name>
</gene>
<sequence>MELKAGADAVKSIDRIVDNMEDILTLSDDSTAAKPYLFILRGRMPQSLQKSGGFTRPSAI</sequence>
<dbReference type="RefSeq" id="WP_112332980.1">
    <property type="nucleotide sequence ID" value="NZ_QLYR01000006.1"/>
</dbReference>
<dbReference type="EMBL" id="QLYR01000006">
    <property type="protein sequence ID" value="RAQ28268.1"/>
    <property type="molecule type" value="Genomic_DNA"/>
</dbReference>
<reference evidence="1 2" key="1">
    <citation type="submission" date="2018-06" db="EMBL/GenBank/DDBJ databases">
        <title>Noncontiguous genome sequence of Ruminococcaceae bacterium ASD2818.</title>
        <authorList>
            <person name="Chaplin A.V."/>
            <person name="Sokolova S.R."/>
            <person name="Kochetkova T.O."/>
            <person name="Goltsov A.Y."/>
            <person name="Trofimov D.Y."/>
            <person name="Efimov B.A."/>
        </authorList>
    </citation>
    <scope>NUCLEOTIDE SEQUENCE [LARGE SCALE GENOMIC DNA]</scope>
    <source>
        <strain evidence="1 2">ASD2818</strain>
    </source>
</reference>
<comment type="caution">
    <text evidence="1">The sequence shown here is derived from an EMBL/GenBank/DDBJ whole genome shotgun (WGS) entry which is preliminary data.</text>
</comment>
<keyword evidence="2" id="KW-1185">Reference proteome</keyword>
<evidence type="ECO:0000313" key="1">
    <source>
        <dbReference type="EMBL" id="RAQ28268.1"/>
    </source>
</evidence>
<dbReference type="AlphaFoldDB" id="A0A328UCU6"/>
<accession>A0A328UCU6</accession>
<evidence type="ECO:0000313" key="2">
    <source>
        <dbReference type="Proteomes" id="UP000249377"/>
    </source>
</evidence>
<protein>
    <submittedName>
        <fullName evidence="1">Uncharacterized protein</fullName>
    </submittedName>
</protein>